<dbReference type="InterPro" id="IPR036179">
    <property type="entry name" value="Ig-like_dom_sf"/>
</dbReference>
<dbReference type="SMART" id="SM00408">
    <property type="entry name" value="IGc2"/>
    <property type="match status" value="1"/>
</dbReference>
<proteinExistence type="predicted"/>
<dbReference type="PANTHER" id="PTHR23279">
    <property type="entry name" value="DEFECTIVE PROBOSCIS EXTENSION RESPONSE DPR -RELATED"/>
    <property type="match status" value="1"/>
</dbReference>
<dbReference type="SUPFAM" id="SSF48726">
    <property type="entry name" value="Immunoglobulin"/>
    <property type="match status" value="1"/>
</dbReference>
<protein>
    <submittedName>
        <fullName evidence="2">Vascular endothelial growth factor receptor 2-like</fullName>
    </submittedName>
</protein>
<dbReference type="InterPro" id="IPR003598">
    <property type="entry name" value="Ig_sub2"/>
</dbReference>
<dbReference type="GO" id="GO:0032589">
    <property type="term" value="C:neuron projection membrane"/>
    <property type="evidence" value="ECO:0007669"/>
    <property type="project" value="TreeGrafter"/>
</dbReference>
<organism evidence="2">
    <name type="scientific">Diabrotica virgifera virgifera</name>
    <name type="common">western corn rootworm</name>
    <dbReference type="NCBI Taxonomy" id="50390"/>
    <lineage>
        <taxon>Eukaryota</taxon>
        <taxon>Metazoa</taxon>
        <taxon>Ecdysozoa</taxon>
        <taxon>Arthropoda</taxon>
        <taxon>Hexapoda</taxon>
        <taxon>Insecta</taxon>
        <taxon>Pterygota</taxon>
        <taxon>Neoptera</taxon>
        <taxon>Endopterygota</taxon>
        <taxon>Coleoptera</taxon>
        <taxon>Polyphaga</taxon>
        <taxon>Cucujiformia</taxon>
        <taxon>Chrysomeloidea</taxon>
        <taxon>Chrysomelidae</taxon>
        <taxon>Galerucinae</taxon>
        <taxon>Diabroticina</taxon>
        <taxon>Diabroticites</taxon>
        <taxon>Diabrotica</taxon>
    </lineage>
</organism>
<evidence type="ECO:0000313" key="2">
    <source>
        <dbReference type="RefSeq" id="XP_028142197.1"/>
    </source>
</evidence>
<dbReference type="CDD" id="cd00096">
    <property type="entry name" value="Ig"/>
    <property type="match status" value="1"/>
</dbReference>
<dbReference type="SMART" id="SM00409">
    <property type="entry name" value="IG"/>
    <property type="match status" value="1"/>
</dbReference>
<dbReference type="InterPro" id="IPR037448">
    <property type="entry name" value="Zig-8"/>
</dbReference>
<gene>
    <name evidence="2" type="primary">LOC114336073</name>
</gene>
<dbReference type="GO" id="GO:0050808">
    <property type="term" value="P:synapse organization"/>
    <property type="evidence" value="ECO:0007669"/>
    <property type="project" value="TreeGrafter"/>
</dbReference>
<dbReference type="Pfam" id="PF13927">
    <property type="entry name" value="Ig_3"/>
    <property type="match status" value="1"/>
</dbReference>
<dbReference type="FunFam" id="2.60.40.10:FF:000533">
    <property type="entry name" value="Uncharacterized protein, isoform A"/>
    <property type="match status" value="1"/>
</dbReference>
<dbReference type="AlphaFoldDB" id="A0A6P7G5B3"/>
<dbReference type="PANTHER" id="PTHR23279:SF5">
    <property type="entry name" value="DEFECTIVE PROBOSCIS EXTENSION RESPONSE 8, ISOFORM A"/>
    <property type="match status" value="1"/>
</dbReference>
<accession>A0A6P7G5B3</accession>
<dbReference type="RefSeq" id="XP_028142197.1">
    <property type="nucleotide sequence ID" value="XM_028286396.1"/>
</dbReference>
<dbReference type="PROSITE" id="PS50835">
    <property type="entry name" value="IG_LIKE"/>
    <property type="match status" value="1"/>
</dbReference>
<dbReference type="InterPro" id="IPR003599">
    <property type="entry name" value="Ig_sub"/>
</dbReference>
<name>A0A6P7G5B3_DIAVI</name>
<reference evidence="2" key="1">
    <citation type="submission" date="2025-08" db="UniProtKB">
        <authorList>
            <consortium name="RefSeq"/>
        </authorList>
    </citation>
    <scope>IDENTIFICATION</scope>
    <source>
        <tissue evidence="2">Whole insect</tissue>
    </source>
</reference>
<dbReference type="InterPro" id="IPR007110">
    <property type="entry name" value="Ig-like_dom"/>
</dbReference>
<sequence length="143" mass="15815">MFCINYCTSRCTKTNINLPVCLFVPEPITKILGSPELFINMGSTINLTCIVQYAPEPPPNIVWSQNSEVINFDSPRGGISLVTEKGFITTSRLLIQKAGQSDSGLYTCTPSNANTASVRVHILNGKYSLRFLFLLKFAHIDKV</sequence>
<dbReference type="Gene3D" id="2.60.40.10">
    <property type="entry name" value="Immunoglobulins"/>
    <property type="match status" value="1"/>
</dbReference>
<feature type="domain" description="Ig-like" evidence="1">
    <location>
        <begin position="25"/>
        <end position="119"/>
    </location>
</feature>
<dbReference type="InParanoid" id="A0A6P7G5B3"/>
<evidence type="ECO:0000259" key="1">
    <source>
        <dbReference type="PROSITE" id="PS50835"/>
    </source>
</evidence>
<dbReference type="InterPro" id="IPR013783">
    <property type="entry name" value="Ig-like_fold"/>
</dbReference>